<sequence>MLDNSLLFATLFRKYLDNNCSPAEVDQLMDLLKDEAYKEQADEMIGRQLAVQKDAVRPVDGALNERLSLRLQSILETETPAVPAKPTHNFRRNRSWLAAAAVLLLLGTGTFMWLNRSTIPPKPPVVQEQPKNELKNDVLPGGNKALLTLGNGTTIILDSAHPGTLTQQGNTRVVKLNDGQLLYNEAAKSGTPPLTYNTLSTPRGGQYQLVLPDGSTVWLNAASSIRFPTAFTGNERNVEITGEAYFEVKKNAAMPFTVKMNNGTAVKVLGTQFNINAYDDEETIKTTLLEGAVKITKKAESAIIKPGEQASVSQSSNNIPVLTADLEEVMAWKNGSFQFNGATIETVMRQISRWYDVEVEYKGKISLHFAGAISRNVNISQVLEMLEKAGGIKTSITGKKVIVAP</sequence>
<feature type="domain" description="FecR protein" evidence="2">
    <location>
        <begin position="198"/>
        <end position="294"/>
    </location>
</feature>
<proteinExistence type="predicted"/>
<gene>
    <name evidence="4" type="ORF">A4H97_23495</name>
</gene>
<dbReference type="InterPro" id="IPR012373">
    <property type="entry name" value="Ferrdict_sens_TM"/>
</dbReference>
<evidence type="ECO:0000259" key="3">
    <source>
        <dbReference type="Pfam" id="PF16344"/>
    </source>
</evidence>
<keyword evidence="5" id="KW-1185">Reference proteome</keyword>
<evidence type="ECO:0000313" key="4">
    <source>
        <dbReference type="EMBL" id="OQP53416.1"/>
    </source>
</evidence>
<evidence type="ECO:0008006" key="6">
    <source>
        <dbReference type="Google" id="ProtNLM"/>
    </source>
</evidence>
<dbReference type="GO" id="GO:0016989">
    <property type="term" value="F:sigma factor antagonist activity"/>
    <property type="evidence" value="ECO:0007669"/>
    <property type="project" value="TreeGrafter"/>
</dbReference>
<dbReference type="Proteomes" id="UP000192610">
    <property type="component" value="Unassembled WGS sequence"/>
</dbReference>
<dbReference type="Gene3D" id="3.55.50.30">
    <property type="match status" value="1"/>
</dbReference>
<protein>
    <recommendedName>
        <fullName evidence="6">Iron dicitrate transport regulator FecR</fullName>
    </recommendedName>
</protein>
<evidence type="ECO:0000256" key="1">
    <source>
        <dbReference type="SAM" id="Phobius"/>
    </source>
</evidence>
<dbReference type="AlphaFoldDB" id="A0A1V9F5A4"/>
<dbReference type="PANTHER" id="PTHR30273:SF2">
    <property type="entry name" value="PROTEIN FECR"/>
    <property type="match status" value="1"/>
</dbReference>
<dbReference type="STRING" id="354355.SAMN05660816_04502"/>
<name>A0A1V9F5A4_9BACT</name>
<comment type="caution">
    <text evidence="4">The sequence shown here is derived from an EMBL/GenBank/DDBJ whole genome shotgun (WGS) entry which is preliminary data.</text>
</comment>
<feature type="domain" description="Protein FecR C-terminal" evidence="3">
    <location>
        <begin position="337"/>
        <end position="403"/>
    </location>
</feature>
<accession>A0A1V9F5A4</accession>
<dbReference type="Pfam" id="PF16344">
    <property type="entry name" value="FecR_C"/>
    <property type="match status" value="1"/>
</dbReference>
<evidence type="ECO:0000259" key="2">
    <source>
        <dbReference type="Pfam" id="PF04773"/>
    </source>
</evidence>
<dbReference type="Gene3D" id="2.60.120.1440">
    <property type="match status" value="1"/>
</dbReference>
<dbReference type="FunFam" id="2.60.120.1440:FF:000001">
    <property type="entry name" value="Putative anti-sigma factor"/>
    <property type="match status" value="1"/>
</dbReference>
<organism evidence="4 5">
    <name type="scientific">Niastella yeongjuensis</name>
    <dbReference type="NCBI Taxonomy" id="354355"/>
    <lineage>
        <taxon>Bacteria</taxon>
        <taxon>Pseudomonadati</taxon>
        <taxon>Bacteroidota</taxon>
        <taxon>Chitinophagia</taxon>
        <taxon>Chitinophagales</taxon>
        <taxon>Chitinophagaceae</taxon>
        <taxon>Niastella</taxon>
    </lineage>
</organism>
<keyword evidence="1" id="KW-0472">Membrane</keyword>
<dbReference type="EMBL" id="LVXG01000006">
    <property type="protein sequence ID" value="OQP53416.1"/>
    <property type="molecule type" value="Genomic_DNA"/>
</dbReference>
<dbReference type="PANTHER" id="PTHR30273">
    <property type="entry name" value="PERIPLASMIC SIGNAL SENSOR AND SIGMA FACTOR ACTIVATOR FECR-RELATED"/>
    <property type="match status" value="1"/>
</dbReference>
<dbReference type="InterPro" id="IPR032508">
    <property type="entry name" value="FecR_C"/>
</dbReference>
<dbReference type="InterPro" id="IPR006860">
    <property type="entry name" value="FecR"/>
</dbReference>
<feature type="transmembrane region" description="Helical" evidence="1">
    <location>
        <begin position="95"/>
        <end position="114"/>
    </location>
</feature>
<reference evidence="5" key="1">
    <citation type="submission" date="2016-04" db="EMBL/GenBank/DDBJ databases">
        <authorList>
            <person name="Chen L."/>
            <person name="Zhuang W."/>
            <person name="Wang G."/>
        </authorList>
    </citation>
    <scope>NUCLEOTIDE SEQUENCE [LARGE SCALE GENOMIC DNA]</scope>
    <source>
        <strain evidence="5">17621</strain>
    </source>
</reference>
<evidence type="ECO:0000313" key="5">
    <source>
        <dbReference type="Proteomes" id="UP000192610"/>
    </source>
</evidence>
<dbReference type="Pfam" id="PF04773">
    <property type="entry name" value="FecR"/>
    <property type="match status" value="1"/>
</dbReference>
<keyword evidence="1" id="KW-1133">Transmembrane helix</keyword>
<keyword evidence="1" id="KW-0812">Transmembrane</keyword>